<feature type="signal peptide" evidence="1">
    <location>
        <begin position="1"/>
        <end position="27"/>
    </location>
</feature>
<reference evidence="2 3" key="1">
    <citation type="submission" date="2017-08" db="EMBL/GenBank/DDBJ databases">
        <title>The Vibrio qinghaiensis sp.-Q67 is a luminous bacteria isolated firstly from Qinghai lake, Qinghai province, China, which has been proved to be very sensitive to detect environmental and food pollutants. Therefore, complete genome analysis of V. qinghaiensis sp.-Q67 highlights the potential application of this strain on detection of hazards in the contaminated environments.</title>
        <authorList>
            <person name="Gong L."/>
        </authorList>
    </citation>
    <scope>NUCLEOTIDE SEQUENCE [LARGE SCALE GENOMIC DNA]</scope>
    <source>
        <strain evidence="2 3">Q67</strain>
    </source>
</reference>
<dbReference type="AlphaFoldDB" id="A0A223N1H4"/>
<dbReference type="PANTHER" id="PTHR30289:SF1">
    <property type="entry name" value="PEBP (PHOSPHATIDYLETHANOLAMINE-BINDING PROTEIN) FAMILY PROTEIN"/>
    <property type="match status" value="1"/>
</dbReference>
<dbReference type="InterPro" id="IPR005247">
    <property type="entry name" value="YbhB_YbcL/LppC-like"/>
</dbReference>
<dbReference type="Proteomes" id="UP000215148">
    <property type="component" value="Chromosome 2"/>
</dbReference>
<dbReference type="EMBL" id="CP022742">
    <property type="protein sequence ID" value="ASU23694.1"/>
    <property type="molecule type" value="Genomic_DNA"/>
</dbReference>
<feature type="chain" id="PRO_5012329999" evidence="1">
    <location>
        <begin position="28"/>
        <end position="183"/>
    </location>
</feature>
<accession>A0A223N1H4</accession>
<evidence type="ECO:0000313" key="2">
    <source>
        <dbReference type="EMBL" id="ASU23694.1"/>
    </source>
</evidence>
<dbReference type="Pfam" id="PF01161">
    <property type="entry name" value="PBP"/>
    <property type="match status" value="1"/>
</dbReference>
<keyword evidence="3" id="KW-1185">Reference proteome</keyword>
<protein>
    <submittedName>
        <fullName evidence="2">Kinase inhibitor</fullName>
    </submittedName>
</protein>
<dbReference type="RefSeq" id="WP_094501010.1">
    <property type="nucleotide sequence ID" value="NZ_CAWNHI010000002.1"/>
</dbReference>
<keyword evidence="1" id="KW-0732">Signal</keyword>
<dbReference type="NCBIfam" id="TIGR00481">
    <property type="entry name" value="YbhB/YbcL family Raf kinase inhibitor-like protein"/>
    <property type="match status" value="1"/>
</dbReference>
<evidence type="ECO:0000313" key="3">
    <source>
        <dbReference type="Proteomes" id="UP000215148"/>
    </source>
</evidence>
<organism evidence="2 3">
    <name type="scientific">Vibrio qinghaiensis</name>
    <dbReference type="NCBI Taxonomy" id="2025808"/>
    <lineage>
        <taxon>Bacteria</taxon>
        <taxon>Pseudomonadati</taxon>
        <taxon>Pseudomonadota</taxon>
        <taxon>Gammaproteobacteria</taxon>
        <taxon>Vibrionales</taxon>
        <taxon>Vibrionaceae</taxon>
        <taxon>Vibrio</taxon>
    </lineage>
</organism>
<dbReference type="InterPro" id="IPR008914">
    <property type="entry name" value="PEBP"/>
</dbReference>
<sequence>MNSTIFSSAIVTTTLTTSLLFAGMANALQLSSRDIQEGHPMAKTFEFSGWGCSGENLSPHLIWTDVPQGTKSFAITAFDPDAPTGSGFWHWIALDIPATVSELSRGVEVKKLGAIETRIDYGSVGFGGACPPEGHGMHRYQFTVWALPTEKLNLTADVSPAVVGFTLNSLALEKATLTATYTR</sequence>
<dbReference type="Gene3D" id="3.90.280.10">
    <property type="entry name" value="PEBP-like"/>
    <property type="match status" value="1"/>
</dbReference>
<dbReference type="PANTHER" id="PTHR30289">
    <property type="entry name" value="UNCHARACTERIZED PROTEIN YBCL-RELATED"/>
    <property type="match status" value="1"/>
</dbReference>
<dbReference type="KEGG" id="vqi:CCZ37_13925"/>
<dbReference type="InterPro" id="IPR036610">
    <property type="entry name" value="PEBP-like_sf"/>
</dbReference>
<gene>
    <name evidence="2" type="ORF">CCZ37_13925</name>
</gene>
<dbReference type="SUPFAM" id="SSF49777">
    <property type="entry name" value="PEBP-like"/>
    <property type="match status" value="1"/>
</dbReference>
<evidence type="ECO:0000256" key="1">
    <source>
        <dbReference type="SAM" id="SignalP"/>
    </source>
</evidence>
<proteinExistence type="predicted"/>
<dbReference type="CDD" id="cd00865">
    <property type="entry name" value="PEBP_bact_arch"/>
    <property type="match status" value="1"/>
</dbReference>
<name>A0A223N1H4_9VIBR</name>